<gene>
    <name evidence="8" type="ORF">TM35_000192350</name>
</gene>
<keyword evidence="9" id="KW-1185">Reference proteome</keyword>
<feature type="region of interest" description="Disordered" evidence="7">
    <location>
        <begin position="109"/>
        <end position="154"/>
    </location>
</feature>
<accession>A0A1X0NTQ4</accession>
<reference evidence="8 9" key="1">
    <citation type="submission" date="2017-03" db="EMBL/GenBank/DDBJ databases">
        <title>An alternative strategy for trypanosome survival in the mammalian bloodstream revealed through genome and transcriptome analysis of the ubiquitous bovine parasite Trypanosoma (Megatrypanum) theileri.</title>
        <authorList>
            <person name="Kelly S."/>
            <person name="Ivens A."/>
            <person name="Mott A."/>
            <person name="O'Neill E."/>
            <person name="Emms D."/>
            <person name="Macleod O."/>
            <person name="Voorheis P."/>
            <person name="Matthews J."/>
            <person name="Matthews K."/>
            <person name="Carrington M."/>
        </authorList>
    </citation>
    <scope>NUCLEOTIDE SEQUENCE [LARGE SCALE GENOMIC DNA]</scope>
    <source>
        <strain evidence="8">Edinburgh</strain>
    </source>
</reference>
<name>A0A1X0NTQ4_9TRYP</name>
<evidence type="ECO:0000256" key="4">
    <source>
        <dbReference type="ARBA" id="ARBA00022846"/>
    </source>
</evidence>
<dbReference type="Pfam" id="PF02493">
    <property type="entry name" value="MORN"/>
    <property type="match status" value="3"/>
</dbReference>
<dbReference type="Gene3D" id="2.20.110.10">
    <property type="entry name" value="Histone H3 K4-specific methyltransferase SET7/9 N-terminal domain"/>
    <property type="match status" value="1"/>
</dbReference>
<comment type="subcellular location">
    <subcellularLocation>
        <location evidence="1">Cell projection</location>
        <location evidence="1">Cilium</location>
        <location evidence="1">Flagellum</location>
    </subcellularLocation>
</comment>
<feature type="region of interest" description="Disordered" evidence="7">
    <location>
        <begin position="72"/>
        <end position="96"/>
    </location>
</feature>
<feature type="compositionally biased region" description="Basic and acidic residues" evidence="7">
    <location>
        <begin position="206"/>
        <end position="230"/>
    </location>
</feature>
<dbReference type="SUPFAM" id="SSF82185">
    <property type="entry name" value="Histone H3 K4-specific methyltransferase SET7/9 N-terminal domain"/>
    <property type="match status" value="1"/>
</dbReference>
<evidence type="ECO:0000256" key="3">
    <source>
        <dbReference type="ARBA" id="ARBA00022737"/>
    </source>
</evidence>
<feature type="compositionally biased region" description="Low complexity" evidence="7">
    <location>
        <begin position="83"/>
        <end position="96"/>
    </location>
</feature>
<dbReference type="SMART" id="SM00698">
    <property type="entry name" value="MORN"/>
    <property type="match status" value="1"/>
</dbReference>
<feature type="compositionally biased region" description="Low complexity" evidence="7">
    <location>
        <begin position="131"/>
        <end position="140"/>
    </location>
</feature>
<dbReference type="AlphaFoldDB" id="A0A1X0NTQ4"/>
<keyword evidence="3" id="KW-0677">Repeat</keyword>
<feature type="compositionally biased region" description="Basic and acidic residues" evidence="7">
    <location>
        <begin position="372"/>
        <end position="384"/>
    </location>
</feature>
<comment type="caution">
    <text evidence="8">The sequence shown here is derived from an EMBL/GenBank/DDBJ whole genome shotgun (WGS) entry which is preliminary data.</text>
</comment>
<dbReference type="Proteomes" id="UP000192257">
    <property type="component" value="Unassembled WGS sequence"/>
</dbReference>
<dbReference type="VEuPathDB" id="TriTrypDB:TM35_000192350"/>
<sequence length="497" mass="53749">MGETTPDGKRFDNEGIYTFANGDTYVGAFKDGRMHGHGTLFFTAARGGGQYRGIWENGRNVSGSFVFADGLVYNRNENPPPTTTTTTDNTTTADTPTKAATSAVVSVLTPTPPPAKSTPARSVSIHSPVQNKNNNSNINDSSKKKKDSIATGAKSVDAETPFVDNNTAWLYCRGGDRRLWAEHLREVMPVLPLQALLAGERGVWGKTEKEKEEEEKEKNEKSEKEEKNETMKGGPARWAAQLVVAPSVAAEARTPATFAEGQPRTLRDIPHEYWRDPNTRARVVAAAQLPTPPFRGEETPTTTTNTTNTDTAESTEGTGVERTGAAVVGYGERPVMNLTLRIIKPLKAEAVVAAMAAMHIAESKNTPNTTEQQERKEEAKPKEEVEVEEEDRQQIPSVKNGEEVVTERVGSEQEAGFSSSALNMMSFEVGSFEGSTIVEHSVYTRSGPVHELTPPPTPAPPSVLENVMEKASTVGGDDPIDSPLGDEAQSPKGEDNV</sequence>
<protein>
    <recommendedName>
        <fullName evidence="2">MORN repeat-containing protein 5</fullName>
    </recommendedName>
</protein>
<evidence type="ECO:0000313" key="8">
    <source>
        <dbReference type="EMBL" id="ORC87991.1"/>
    </source>
</evidence>
<dbReference type="InterPro" id="IPR003409">
    <property type="entry name" value="MORN"/>
</dbReference>
<dbReference type="GeneID" id="39986513"/>
<dbReference type="OrthoDB" id="294378at2759"/>
<organism evidence="8 9">
    <name type="scientific">Trypanosoma theileri</name>
    <dbReference type="NCBI Taxonomy" id="67003"/>
    <lineage>
        <taxon>Eukaryota</taxon>
        <taxon>Discoba</taxon>
        <taxon>Euglenozoa</taxon>
        <taxon>Kinetoplastea</taxon>
        <taxon>Metakinetoplastina</taxon>
        <taxon>Trypanosomatida</taxon>
        <taxon>Trypanosomatidae</taxon>
        <taxon>Trypanosoma</taxon>
    </lineage>
</organism>
<proteinExistence type="predicted"/>
<feature type="region of interest" description="Disordered" evidence="7">
    <location>
        <begin position="291"/>
        <end position="319"/>
    </location>
</feature>
<feature type="region of interest" description="Disordered" evidence="7">
    <location>
        <begin position="468"/>
        <end position="497"/>
    </location>
</feature>
<evidence type="ECO:0000256" key="5">
    <source>
        <dbReference type="ARBA" id="ARBA00023069"/>
    </source>
</evidence>
<dbReference type="InterPro" id="IPR042814">
    <property type="entry name" value="Morn5"/>
</dbReference>
<dbReference type="PANTHER" id="PTHR46437">
    <property type="entry name" value="MORN REPEAT-CONTAINING PROTEIN 5"/>
    <property type="match status" value="1"/>
</dbReference>
<feature type="compositionally biased region" description="Low complexity" evidence="7">
    <location>
        <begin position="299"/>
        <end position="318"/>
    </location>
</feature>
<keyword evidence="5" id="KW-0969">Cilium</keyword>
<evidence type="ECO:0000313" key="9">
    <source>
        <dbReference type="Proteomes" id="UP000192257"/>
    </source>
</evidence>
<dbReference type="GO" id="GO:0031514">
    <property type="term" value="C:motile cilium"/>
    <property type="evidence" value="ECO:0007669"/>
    <property type="project" value="UniProtKB-SubCell"/>
</dbReference>
<evidence type="ECO:0000256" key="7">
    <source>
        <dbReference type="SAM" id="MobiDB-lite"/>
    </source>
</evidence>
<dbReference type="RefSeq" id="XP_028882057.1">
    <property type="nucleotide sequence ID" value="XM_029026733.1"/>
</dbReference>
<keyword evidence="6" id="KW-0966">Cell projection</keyword>
<feature type="region of interest" description="Disordered" evidence="7">
    <location>
        <begin position="205"/>
        <end position="236"/>
    </location>
</feature>
<dbReference type="EMBL" id="NBCO01000019">
    <property type="protein sequence ID" value="ORC87991.1"/>
    <property type="molecule type" value="Genomic_DNA"/>
</dbReference>
<feature type="region of interest" description="Disordered" evidence="7">
    <location>
        <begin position="362"/>
        <end position="404"/>
    </location>
</feature>
<keyword evidence="4" id="KW-0282">Flagellum</keyword>
<evidence type="ECO:0000256" key="1">
    <source>
        <dbReference type="ARBA" id="ARBA00004230"/>
    </source>
</evidence>
<dbReference type="PANTHER" id="PTHR46437:SF1">
    <property type="entry name" value="MORN REPEAT-CONTAINING PROTEIN 5"/>
    <property type="match status" value="1"/>
</dbReference>
<evidence type="ECO:0000256" key="6">
    <source>
        <dbReference type="ARBA" id="ARBA00023273"/>
    </source>
</evidence>
<evidence type="ECO:0000256" key="2">
    <source>
        <dbReference type="ARBA" id="ARBA00016322"/>
    </source>
</evidence>